<accession>A0ABR0NG88</accession>
<name>A0ABR0NG88_GOSAR</name>
<gene>
    <name evidence="1" type="ORF">PVK06_035018</name>
</gene>
<dbReference type="Proteomes" id="UP001358586">
    <property type="component" value="Chromosome 10"/>
</dbReference>
<dbReference type="EMBL" id="JARKNE010000010">
    <property type="protein sequence ID" value="KAK5793855.1"/>
    <property type="molecule type" value="Genomic_DNA"/>
</dbReference>
<proteinExistence type="predicted"/>
<protein>
    <submittedName>
        <fullName evidence="1">Uncharacterized protein</fullName>
    </submittedName>
</protein>
<comment type="caution">
    <text evidence="1">The sequence shown here is derived from an EMBL/GenBank/DDBJ whole genome shotgun (WGS) entry which is preliminary data.</text>
</comment>
<evidence type="ECO:0000313" key="1">
    <source>
        <dbReference type="EMBL" id="KAK5793855.1"/>
    </source>
</evidence>
<evidence type="ECO:0000313" key="2">
    <source>
        <dbReference type="Proteomes" id="UP001358586"/>
    </source>
</evidence>
<organism evidence="1 2">
    <name type="scientific">Gossypium arboreum</name>
    <name type="common">Tree cotton</name>
    <name type="synonym">Gossypium nanking</name>
    <dbReference type="NCBI Taxonomy" id="29729"/>
    <lineage>
        <taxon>Eukaryota</taxon>
        <taxon>Viridiplantae</taxon>
        <taxon>Streptophyta</taxon>
        <taxon>Embryophyta</taxon>
        <taxon>Tracheophyta</taxon>
        <taxon>Spermatophyta</taxon>
        <taxon>Magnoliopsida</taxon>
        <taxon>eudicotyledons</taxon>
        <taxon>Gunneridae</taxon>
        <taxon>Pentapetalae</taxon>
        <taxon>rosids</taxon>
        <taxon>malvids</taxon>
        <taxon>Malvales</taxon>
        <taxon>Malvaceae</taxon>
        <taxon>Malvoideae</taxon>
        <taxon>Gossypium</taxon>
    </lineage>
</organism>
<sequence length="161" mass="18182">MVSNPIDIIENATIDVEVTDDLTTTLELKLVLNESVEEPIHFLAKIEEVPSEKALPQLKEVVHDVLNFDHKDLCTIVNHDEFNREIQQEFGTVDHGNDLNIIEAISNIIDIAANVTVDVEVTDNLTTTMELKLILNESVEDPIHFLAKIEEVPTEEVEEFI</sequence>
<reference evidence="1 2" key="1">
    <citation type="submission" date="2023-03" db="EMBL/GenBank/DDBJ databases">
        <title>WGS of Gossypium arboreum.</title>
        <authorList>
            <person name="Yu D."/>
        </authorList>
    </citation>
    <scope>NUCLEOTIDE SEQUENCE [LARGE SCALE GENOMIC DNA]</scope>
    <source>
        <tissue evidence="1">Leaf</tissue>
    </source>
</reference>
<keyword evidence="2" id="KW-1185">Reference proteome</keyword>